<dbReference type="AlphaFoldDB" id="A0A6A6S6M5"/>
<dbReference type="PANTHER" id="PTHR38701:SF1">
    <property type="entry name" value="UP-REGULATED DURING SEPTATION PROTEIN 1 DOMAIN-CONTAINING PROTEIN"/>
    <property type="match status" value="1"/>
</dbReference>
<feature type="region of interest" description="Disordered" evidence="2">
    <location>
        <begin position="301"/>
        <end position="368"/>
    </location>
</feature>
<evidence type="ECO:0000313" key="3">
    <source>
        <dbReference type="EMBL" id="KAF2643285.1"/>
    </source>
</evidence>
<evidence type="ECO:0000256" key="1">
    <source>
        <dbReference type="SAM" id="Coils"/>
    </source>
</evidence>
<dbReference type="EMBL" id="MU006780">
    <property type="protein sequence ID" value="KAF2643285.1"/>
    <property type="molecule type" value="Genomic_DNA"/>
</dbReference>
<organism evidence="3 4">
    <name type="scientific">Massarina eburnea CBS 473.64</name>
    <dbReference type="NCBI Taxonomy" id="1395130"/>
    <lineage>
        <taxon>Eukaryota</taxon>
        <taxon>Fungi</taxon>
        <taxon>Dikarya</taxon>
        <taxon>Ascomycota</taxon>
        <taxon>Pezizomycotina</taxon>
        <taxon>Dothideomycetes</taxon>
        <taxon>Pleosporomycetidae</taxon>
        <taxon>Pleosporales</taxon>
        <taxon>Massarineae</taxon>
        <taxon>Massarinaceae</taxon>
        <taxon>Massarina</taxon>
    </lineage>
</organism>
<keyword evidence="1" id="KW-0175">Coiled coil</keyword>
<reference evidence="3" key="1">
    <citation type="journal article" date="2020" name="Stud. Mycol.">
        <title>101 Dothideomycetes genomes: a test case for predicting lifestyles and emergence of pathogens.</title>
        <authorList>
            <person name="Haridas S."/>
            <person name="Albert R."/>
            <person name="Binder M."/>
            <person name="Bloem J."/>
            <person name="Labutti K."/>
            <person name="Salamov A."/>
            <person name="Andreopoulos B."/>
            <person name="Baker S."/>
            <person name="Barry K."/>
            <person name="Bills G."/>
            <person name="Bluhm B."/>
            <person name="Cannon C."/>
            <person name="Castanera R."/>
            <person name="Culley D."/>
            <person name="Daum C."/>
            <person name="Ezra D."/>
            <person name="Gonzalez J."/>
            <person name="Henrissat B."/>
            <person name="Kuo A."/>
            <person name="Liang C."/>
            <person name="Lipzen A."/>
            <person name="Lutzoni F."/>
            <person name="Magnuson J."/>
            <person name="Mondo S."/>
            <person name="Nolan M."/>
            <person name="Ohm R."/>
            <person name="Pangilinan J."/>
            <person name="Park H.-J."/>
            <person name="Ramirez L."/>
            <person name="Alfaro M."/>
            <person name="Sun H."/>
            <person name="Tritt A."/>
            <person name="Yoshinaga Y."/>
            <person name="Zwiers L.-H."/>
            <person name="Turgeon B."/>
            <person name="Goodwin S."/>
            <person name="Spatafora J."/>
            <person name="Crous P."/>
            <person name="Grigoriev I."/>
        </authorList>
    </citation>
    <scope>NUCLEOTIDE SEQUENCE</scope>
    <source>
        <strain evidence="3">CBS 473.64</strain>
    </source>
</reference>
<feature type="region of interest" description="Disordered" evidence="2">
    <location>
        <begin position="600"/>
        <end position="630"/>
    </location>
</feature>
<dbReference type="OrthoDB" id="2555519at2759"/>
<proteinExistence type="predicted"/>
<feature type="compositionally biased region" description="Low complexity" evidence="2">
    <location>
        <begin position="181"/>
        <end position="194"/>
    </location>
</feature>
<feature type="compositionally biased region" description="Polar residues" evidence="2">
    <location>
        <begin position="259"/>
        <end position="271"/>
    </location>
</feature>
<feature type="region of interest" description="Disordered" evidence="2">
    <location>
        <begin position="656"/>
        <end position="677"/>
    </location>
</feature>
<dbReference type="PANTHER" id="PTHR38701">
    <property type="entry name" value="CHROMOSOME 8, WHOLE GENOME SHOTGUN SEQUENCE"/>
    <property type="match status" value="1"/>
</dbReference>
<evidence type="ECO:0000256" key="2">
    <source>
        <dbReference type="SAM" id="MobiDB-lite"/>
    </source>
</evidence>
<sequence length="677" mass="72669">MPIDRTTNNTARPPKPTLAATRAARTPVAPRLAPSQAPASSASSSTGATGRTPRSASGSTPRVYAAHEDATPVKAFVSTGGGGGITPRSSARKSRVGVASATSTPSVTPAQTPTSSRPVSFIDFPQKEQGHGKRPTSAQSRRPKSVVAPSNHHATPRPTLSSLYTHPSDHSAREPSPMFFHANNAPNAHNAHNARPPPEQPPPSQKKTAVFFYANGEQDAGSRAPGMPSPPLSSVGRSQSESKFFHANSISDAKASPEPWSNPNLTQSTPSLRPPSPAKDNMHLSYRKGVSQVLRPSLHRGSSALSILSGTHTPESSVVGSRRKSSATTSAVRVGHAKSASLSSIDSTHSLKKVTSHEQPALIPSPLQNEKRIISDCSMPDSVASAPLEPIDALFGLPSPNVSKPAPGKSMLEHMNELAADARRERKVLDLEISNSSLLAINRSLEKEVRKQKAEIRRFRRMSRAGRFSADTVSNLEDFSAVGKTELGHLSDMSEGKEEEEPEDSSDSSDESAISTAALAERDADHRIRDEKRLQLDLSKHRDILVDSQKMNQSLGRCLTWTEELIKDAQKALEYQVHISDVRLGGRVLISDEQADIDRDEESKALLSPWTPPHRATDLDSSPLSLLEGKERDSGVDLNGIKYITTDVDGIISPLASPLGETLPRLPPTSRGFETPL</sequence>
<gene>
    <name evidence="3" type="ORF">P280DRAFT_248792</name>
</gene>
<dbReference type="Proteomes" id="UP000799753">
    <property type="component" value="Unassembled WGS sequence"/>
</dbReference>
<evidence type="ECO:0000313" key="4">
    <source>
        <dbReference type="Proteomes" id="UP000799753"/>
    </source>
</evidence>
<feature type="compositionally biased region" description="Acidic residues" evidence="2">
    <location>
        <begin position="497"/>
        <end position="510"/>
    </location>
</feature>
<name>A0A6A6S6M5_9PLEO</name>
<accession>A0A6A6S6M5</accession>
<keyword evidence="4" id="KW-1185">Reference proteome</keyword>
<feature type="coiled-coil region" evidence="1">
    <location>
        <begin position="412"/>
        <end position="462"/>
    </location>
</feature>
<feature type="compositionally biased region" description="Polar residues" evidence="2">
    <location>
        <begin position="100"/>
        <end position="118"/>
    </location>
</feature>
<feature type="compositionally biased region" description="Polar residues" evidence="2">
    <location>
        <begin position="303"/>
        <end position="319"/>
    </location>
</feature>
<protein>
    <submittedName>
        <fullName evidence="3">Uncharacterized protein</fullName>
    </submittedName>
</protein>
<feature type="region of interest" description="Disordered" evidence="2">
    <location>
        <begin position="1"/>
        <end position="283"/>
    </location>
</feature>
<feature type="region of interest" description="Disordered" evidence="2">
    <location>
        <begin position="487"/>
        <end position="514"/>
    </location>
</feature>
<feature type="compositionally biased region" description="Pro residues" evidence="2">
    <location>
        <begin position="195"/>
        <end position="204"/>
    </location>
</feature>
<feature type="compositionally biased region" description="Basic and acidic residues" evidence="2">
    <location>
        <begin position="487"/>
        <end position="496"/>
    </location>
</feature>
<feature type="compositionally biased region" description="Low complexity" evidence="2">
    <location>
        <begin position="17"/>
        <end position="55"/>
    </location>
</feature>